<keyword evidence="4" id="KW-0472">Membrane</keyword>
<dbReference type="AlphaFoldDB" id="A0A0A1F898"/>
<feature type="domain" description="SF3 helicase" evidence="5">
    <location>
        <begin position="319"/>
        <end position="473"/>
    </location>
</feature>
<dbReference type="InterPro" id="IPR006500">
    <property type="entry name" value="Helicase_put_C_phage/plasmid"/>
</dbReference>
<dbReference type="InterPro" id="IPR014015">
    <property type="entry name" value="Helicase_SF3_DNA-vir"/>
</dbReference>
<evidence type="ECO:0000256" key="2">
    <source>
        <dbReference type="ARBA" id="ARBA00022801"/>
    </source>
</evidence>
<dbReference type="GO" id="GO:0004386">
    <property type="term" value="F:helicase activity"/>
    <property type="evidence" value="ECO:0007669"/>
    <property type="project" value="UniProtKB-KW"/>
</dbReference>
<reference evidence="7" key="1">
    <citation type="journal article" date="2014" name="Soil Biol. Biochem.">
        <title>Structure and function of bacterial communities in ageing soils: Insights from the Mendocino ecological staircase.</title>
        <authorList>
            <person name="Uroz S."/>
            <person name="Tech J.J."/>
            <person name="Sawaya N.A."/>
            <person name="Frey-Klett P."/>
            <person name="Leveau J.H.J."/>
        </authorList>
    </citation>
    <scope>NUCLEOTIDE SEQUENCE [LARGE SCALE GENOMIC DNA]</scope>
    <source>
        <strain evidence="7">Cal35</strain>
    </source>
</reference>
<dbReference type="PROSITE" id="PS51206">
    <property type="entry name" value="SF3_HELICASE_1"/>
    <property type="match status" value="1"/>
</dbReference>
<keyword evidence="7" id="KW-1185">Reference proteome</keyword>
<evidence type="ECO:0000259" key="5">
    <source>
        <dbReference type="PROSITE" id="PS51206"/>
    </source>
</evidence>
<proteinExistence type="predicted"/>
<evidence type="ECO:0000256" key="1">
    <source>
        <dbReference type="ARBA" id="ARBA00022741"/>
    </source>
</evidence>
<dbReference type="SUPFAM" id="SSF52540">
    <property type="entry name" value="P-loop containing nucleoside triphosphate hydrolases"/>
    <property type="match status" value="1"/>
</dbReference>
<organism evidence="6 7">
    <name type="scientific">Collimonas arenae</name>
    <dbReference type="NCBI Taxonomy" id="279058"/>
    <lineage>
        <taxon>Bacteria</taxon>
        <taxon>Pseudomonadati</taxon>
        <taxon>Pseudomonadota</taxon>
        <taxon>Betaproteobacteria</taxon>
        <taxon>Burkholderiales</taxon>
        <taxon>Oxalobacteraceae</taxon>
        <taxon>Collimonas</taxon>
    </lineage>
</organism>
<dbReference type="Gene3D" id="3.40.50.300">
    <property type="entry name" value="P-loop containing nucleotide triphosphate hydrolases"/>
    <property type="match status" value="1"/>
</dbReference>
<dbReference type="InterPro" id="IPR045455">
    <property type="entry name" value="NrS-1_pol-like_helicase"/>
</dbReference>
<dbReference type="KEGG" id="care:LT85_0724"/>
<evidence type="ECO:0000256" key="3">
    <source>
        <dbReference type="ARBA" id="ARBA00022840"/>
    </source>
</evidence>
<dbReference type="STRING" id="279058.LT85_0724"/>
<dbReference type="Pfam" id="PF19263">
    <property type="entry name" value="DUF5906"/>
    <property type="match status" value="1"/>
</dbReference>
<dbReference type="GO" id="GO:0016787">
    <property type="term" value="F:hydrolase activity"/>
    <property type="evidence" value="ECO:0007669"/>
    <property type="project" value="UniProtKB-KW"/>
</dbReference>
<dbReference type="NCBIfam" id="TIGR01613">
    <property type="entry name" value="primase_Cterm"/>
    <property type="match status" value="1"/>
</dbReference>
<feature type="transmembrane region" description="Helical" evidence="4">
    <location>
        <begin position="327"/>
        <end position="349"/>
    </location>
</feature>
<dbReference type="PANTHER" id="PTHR35372">
    <property type="entry name" value="ATP BINDING PROTEIN-RELATED"/>
    <property type="match status" value="1"/>
</dbReference>
<keyword evidence="3" id="KW-0067">ATP-binding</keyword>
<dbReference type="HOGENOM" id="CLU_445997_0_0_4"/>
<dbReference type="Proteomes" id="UP000030302">
    <property type="component" value="Chromosome"/>
</dbReference>
<dbReference type="SMART" id="SM00885">
    <property type="entry name" value="D5_N"/>
    <property type="match status" value="1"/>
</dbReference>
<evidence type="ECO:0000256" key="4">
    <source>
        <dbReference type="SAM" id="Phobius"/>
    </source>
</evidence>
<accession>A0A0A1F898</accession>
<dbReference type="EMBL" id="CP009962">
    <property type="protein sequence ID" value="AIY39884.1"/>
    <property type="molecule type" value="Genomic_DNA"/>
</dbReference>
<keyword evidence="4" id="KW-0812">Transmembrane</keyword>
<evidence type="ECO:0000313" key="7">
    <source>
        <dbReference type="Proteomes" id="UP000030302"/>
    </source>
</evidence>
<evidence type="ECO:0000313" key="6">
    <source>
        <dbReference type="EMBL" id="AIY39884.1"/>
    </source>
</evidence>
<keyword evidence="4" id="KW-1133">Transmembrane helix</keyword>
<protein>
    <submittedName>
        <fullName evidence="6">DNA primase/helicase</fullName>
    </submittedName>
</protein>
<dbReference type="GO" id="GO:0005524">
    <property type="term" value="F:ATP binding"/>
    <property type="evidence" value="ECO:0007669"/>
    <property type="project" value="UniProtKB-KW"/>
</dbReference>
<dbReference type="OrthoDB" id="9097989at2"/>
<dbReference type="RefSeq" id="WP_052134611.1">
    <property type="nucleotide sequence ID" value="NZ_CP009962.1"/>
</dbReference>
<keyword evidence="6" id="KW-0347">Helicase</keyword>
<keyword evidence="1" id="KW-0547">Nucleotide-binding</keyword>
<sequence>MNSSTQMVAAVIVNADQDVVLQNAAPAEDSAPVPLADTLAPVSIDAAVSPVVAQSVVIYAGTERKAVLLKCRVIRSYCGDGTVGSMSEALVSGLNRTLAPFEGGQEAAYRACSSASYFDQQRFDGDMATSSAPRNPQYSCAQARIDGSINCPAGGCLMPDGTVATAPIDLRTWDCNIKDVSPDTHARSIVASEFRGELISTKDKIYIYGQGFYFEVEQDELYEMVIRHLGPRGTMRQLAEINKRIRLTHVKRMKVIQPSANHICFNNGTLNVATRQLEAHDPAHLLLNRIEHPYLLEATCERFIAYLNRIWRSDDDREQKIRFIRQWIGYLLVADVSMQAMLILLGLGANGKSVLMDLIRHIIGEMNISSAMLDRLKQPYVRATLEGKLLNQSADLPKRGIVSDGDLKALISGDSIEVSPKHKPSYTIKPYVRLMVATNNMPESKDTTEGYIRRLIVLEFNEHFSAEERDPNLLQSLLPEIPGIIHWALEGLYELREQGRFSIPPSSQRAVKRYQEELSPVRLFADECLEEATDRSGYVPRDLFLAFRAWCGDRGLNAGNIITLGRELSSLGFQQRKSDQTWWLVQAKDAIAEEYFRPLQIVPEEPSLLAEA</sequence>
<dbReference type="InterPro" id="IPR051620">
    <property type="entry name" value="ORF904-like_C"/>
</dbReference>
<keyword evidence="2" id="KW-0378">Hydrolase</keyword>
<name>A0A0A1F898_9BURK</name>
<dbReference type="Pfam" id="PF08706">
    <property type="entry name" value="D5_N"/>
    <property type="match status" value="1"/>
</dbReference>
<dbReference type="PANTHER" id="PTHR35372:SF2">
    <property type="entry name" value="SF3 HELICASE DOMAIN-CONTAINING PROTEIN"/>
    <property type="match status" value="1"/>
</dbReference>
<gene>
    <name evidence="6" type="ORF">LT85_0724</name>
</gene>
<dbReference type="InterPro" id="IPR027417">
    <property type="entry name" value="P-loop_NTPase"/>
</dbReference>
<dbReference type="InterPro" id="IPR014818">
    <property type="entry name" value="Phage/plasmid_primase_P4_C"/>
</dbReference>